<evidence type="ECO:0000256" key="1">
    <source>
        <dbReference type="SAM" id="MobiDB-lite"/>
    </source>
</evidence>
<feature type="region of interest" description="Disordered" evidence="1">
    <location>
        <begin position="39"/>
        <end position="86"/>
    </location>
</feature>
<dbReference type="EMBL" id="CACTIH010003743">
    <property type="protein sequence ID" value="CAA2983794.1"/>
    <property type="molecule type" value="Genomic_DNA"/>
</dbReference>
<dbReference type="Pfam" id="PF04783">
    <property type="entry name" value="DUF630"/>
    <property type="match status" value="1"/>
</dbReference>
<name>A0A8S0RWS0_OLEEU</name>
<dbReference type="Pfam" id="PF04782">
    <property type="entry name" value="DUF632"/>
    <property type="match status" value="1"/>
</dbReference>
<accession>A0A8S0RWS0</accession>
<dbReference type="AlphaFoldDB" id="A0A8S0RWS0"/>
<reference evidence="4 5" key="1">
    <citation type="submission" date="2019-12" db="EMBL/GenBank/DDBJ databases">
        <authorList>
            <person name="Alioto T."/>
            <person name="Alioto T."/>
            <person name="Gomez Garrido J."/>
        </authorList>
    </citation>
    <scope>NUCLEOTIDE SEQUENCE [LARGE SCALE GENOMIC DNA]</scope>
</reference>
<evidence type="ECO:0000313" key="5">
    <source>
        <dbReference type="Proteomes" id="UP000594638"/>
    </source>
</evidence>
<dbReference type="PANTHER" id="PTHR21450:SF23">
    <property type="entry name" value="PROTEIN ALTERED PHOSPHATE STARVATION RESPONSE 1"/>
    <property type="match status" value="1"/>
</dbReference>
<protein>
    <submittedName>
        <fullName evidence="4">Uncharacterized protein</fullName>
    </submittedName>
</protein>
<feature type="domain" description="DUF630" evidence="3">
    <location>
        <begin position="1"/>
        <end position="36"/>
    </location>
</feature>
<keyword evidence="5" id="KW-1185">Reference proteome</keyword>
<dbReference type="InterPro" id="IPR006867">
    <property type="entry name" value="DUF632"/>
</dbReference>
<dbReference type="PANTHER" id="PTHR21450">
    <property type="entry name" value="PROTEIN ALTERED PHOSPHATE STARVATION RESPONSE 1"/>
    <property type="match status" value="1"/>
</dbReference>
<feature type="compositionally biased region" description="Low complexity" evidence="1">
    <location>
        <begin position="60"/>
        <end position="75"/>
    </location>
</feature>
<feature type="compositionally biased region" description="Pro residues" evidence="1">
    <location>
        <begin position="48"/>
        <end position="59"/>
    </location>
</feature>
<dbReference type="Gramene" id="OE9A112708T1">
    <property type="protein sequence ID" value="OE9A112708C1"/>
    <property type="gene ID" value="OE9A112708"/>
</dbReference>
<comment type="caution">
    <text evidence="4">The sequence shown here is derived from an EMBL/GenBank/DDBJ whole genome shotgun (WGS) entry which is preliminary data.</text>
</comment>
<evidence type="ECO:0000259" key="3">
    <source>
        <dbReference type="Pfam" id="PF04783"/>
    </source>
</evidence>
<sequence>MKQFVKARQAFSAAHSMYLRSLRTTGSALFQFATGETNLHSHHQHHLPPLPRSPPPHPPRSTTSEATTSSSAIHPPLLPPPSTPPSSSGWDFWDPFMPYAGRSVDEEEWEETTTGLKWQCPGGPSVRHWSTTTTVSSELSVVPTTKSKDLGEIMKELDDYFLKAADACKDYKYAKSLSHSLWTWGSSSAFGKYCVDPVGNIMGCVGIDGNTSNCSTVEKLYAWEKKVYQEVKNSETMKLEHEKKAAYLRKLEMKRADYVKTEKAKKEVEKLESHILVASQAIETTSAEIVKLRELELYPRLVEL</sequence>
<gene>
    <name evidence="4" type="ORF">OLEA9_A112708</name>
</gene>
<feature type="domain" description="DUF632" evidence="2">
    <location>
        <begin position="174"/>
        <end position="304"/>
    </location>
</feature>
<organism evidence="4 5">
    <name type="scientific">Olea europaea subsp. europaea</name>
    <dbReference type="NCBI Taxonomy" id="158383"/>
    <lineage>
        <taxon>Eukaryota</taxon>
        <taxon>Viridiplantae</taxon>
        <taxon>Streptophyta</taxon>
        <taxon>Embryophyta</taxon>
        <taxon>Tracheophyta</taxon>
        <taxon>Spermatophyta</taxon>
        <taxon>Magnoliopsida</taxon>
        <taxon>eudicotyledons</taxon>
        <taxon>Gunneridae</taxon>
        <taxon>Pentapetalae</taxon>
        <taxon>asterids</taxon>
        <taxon>lamiids</taxon>
        <taxon>Lamiales</taxon>
        <taxon>Oleaceae</taxon>
        <taxon>Oleeae</taxon>
        <taxon>Olea</taxon>
    </lineage>
</organism>
<dbReference type="OrthoDB" id="1745357at2759"/>
<evidence type="ECO:0000313" key="4">
    <source>
        <dbReference type="EMBL" id="CAA2983794.1"/>
    </source>
</evidence>
<dbReference type="InterPro" id="IPR006868">
    <property type="entry name" value="DUF630"/>
</dbReference>
<dbReference type="Proteomes" id="UP000594638">
    <property type="component" value="Unassembled WGS sequence"/>
</dbReference>
<evidence type="ECO:0000259" key="2">
    <source>
        <dbReference type="Pfam" id="PF04782"/>
    </source>
</evidence>
<proteinExistence type="predicted"/>